<evidence type="ECO:0000313" key="3">
    <source>
        <dbReference type="Proteomes" id="UP000215145"/>
    </source>
</evidence>
<dbReference type="AlphaFoldDB" id="A0A229NYW8"/>
<evidence type="ECO:0000256" key="1">
    <source>
        <dbReference type="SAM" id="Phobius"/>
    </source>
</evidence>
<gene>
    <name evidence="2" type="ORF">CGZ75_00300</name>
</gene>
<keyword evidence="1" id="KW-0812">Transmembrane</keyword>
<proteinExistence type="predicted"/>
<evidence type="ECO:0000313" key="2">
    <source>
        <dbReference type="EMBL" id="OXM15226.1"/>
    </source>
</evidence>
<dbReference type="OrthoDB" id="1677957at2"/>
<dbReference type="EMBL" id="NMUQ01000001">
    <property type="protein sequence ID" value="OXM15226.1"/>
    <property type="molecule type" value="Genomic_DNA"/>
</dbReference>
<dbReference type="Proteomes" id="UP000215145">
    <property type="component" value="Unassembled WGS sequence"/>
</dbReference>
<name>A0A229NYW8_9BACL</name>
<comment type="caution">
    <text evidence="2">The sequence shown here is derived from an EMBL/GenBank/DDBJ whole genome shotgun (WGS) entry which is preliminary data.</text>
</comment>
<dbReference type="RefSeq" id="WP_089522067.1">
    <property type="nucleotide sequence ID" value="NZ_NMUQ01000001.1"/>
</dbReference>
<protein>
    <recommendedName>
        <fullName evidence="4">Phage tail tape measure protein</fullName>
    </recommendedName>
</protein>
<feature type="transmembrane region" description="Helical" evidence="1">
    <location>
        <begin position="481"/>
        <end position="505"/>
    </location>
</feature>
<accession>A0A229NYW8</accession>
<reference evidence="2 3" key="1">
    <citation type="submission" date="2017-07" db="EMBL/GenBank/DDBJ databases">
        <title>Paenibacillus herberti R33 genome sequencing and assembly.</title>
        <authorList>
            <person name="Su W."/>
        </authorList>
    </citation>
    <scope>NUCLEOTIDE SEQUENCE [LARGE SCALE GENOMIC DNA]</scope>
    <source>
        <strain evidence="2 3">R33</strain>
    </source>
</reference>
<feature type="transmembrane region" description="Helical" evidence="1">
    <location>
        <begin position="544"/>
        <end position="564"/>
    </location>
</feature>
<keyword evidence="1" id="KW-1133">Transmembrane helix</keyword>
<feature type="transmembrane region" description="Helical" evidence="1">
    <location>
        <begin position="448"/>
        <end position="469"/>
    </location>
</feature>
<evidence type="ECO:0008006" key="4">
    <source>
        <dbReference type="Google" id="ProtNLM"/>
    </source>
</evidence>
<sequence>MIGKEVLAIATLQATITLYDRFTSGLGKANKTLERTIQLSEKLRSKLSIPLKTTVEADKAKKALDGLKKQVDSLRKQPIQIKLDESDFSQQVSRLRSELEKKLTAQPFLYKLQGQSSAAAPAASPTPAAATASPSQAAASTAAVTAFPWDSMSQGAVAGIQAVGKAMQTADKISKNGMPEFMNLLAGRSVTAADGIAGLSAMLQQLIQVFPLFPAVVKSAMEQQSIKDQYKVKTGSDAGGEVLYNAVGRQALKANVDQLEAQKSGIALTSVTTDPAMLTALNGFTMRMQKLNPSNKQGAVGIDLRKLLSGDTSVLKGYEISDKDFNASGAQKAIRAGDGAGFVKAFDRLLSAKGMSQSQFNQLQQTPGAKMQGLQQHLNVQLGLTGVPAMEALIPMVDQLTAAFEAGKFDSFFGALSAGLWVVGELLAKAGEAVVAFGDFFSMYGDQIVAMLIAVGLVLLPLLVIQIWSMVAPLAAVAFQWMIINAPILIIMVAVMALVGILLHFGVTSEQIVGTIVGSFFFLGSAIYNIVAFVWNLFASLSNFLFNLFVDPIYAIKMLFYELAKNFLDLMYNMILGAETFAGGFMKTILKGINGVISGVNWLIKALNKIPDVDIKQAKLLDENNQNAISSGIKNMADSLVKPTSDKNVVVSPQMKYKDSAAAYNNGYDKGAQFIDKMKNHEGLFGKDKEEEFKGKTKITAGPPPTTPGTNDIGRVGEVGSIKDEVDIGSEDLKVMRDLAEMKAIQNFVTLTPTVQVTTGPVNSKVDVNDVVREITTSMEREIQWSAQGVFGF</sequence>
<feature type="transmembrane region" description="Helical" evidence="1">
    <location>
        <begin position="512"/>
        <end position="538"/>
    </location>
</feature>
<organism evidence="2 3">
    <name type="scientific">Paenibacillus herberti</name>
    <dbReference type="NCBI Taxonomy" id="1619309"/>
    <lineage>
        <taxon>Bacteria</taxon>
        <taxon>Bacillati</taxon>
        <taxon>Bacillota</taxon>
        <taxon>Bacilli</taxon>
        <taxon>Bacillales</taxon>
        <taxon>Paenibacillaceae</taxon>
        <taxon>Paenibacillus</taxon>
    </lineage>
</organism>
<keyword evidence="3" id="KW-1185">Reference proteome</keyword>
<keyword evidence="1" id="KW-0472">Membrane</keyword>